<name>A0A1J7BJA4_9ACTN</name>
<dbReference type="InterPro" id="IPR004378">
    <property type="entry name" value="F420H2_quin_Rdtase"/>
</dbReference>
<dbReference type="Proteomes" id="UP000243342">
    <property type="component" value="Unassembled WGS sequence"/>
</dbReference>
<protein>
    <recommendedName>
        <fullName evidence="3">Nitroreductase family deazaflavin-dependent oxidoreductase</fullName>
    </recommendedName>
</protein>
<dbReference type="STRING" id="1428644.BIV57_04335"/>
<dbReference type="InterPro" id="IPR012349">
    <property type="entry name" value="Split_barrel_FMN-bd"/>
</dbReference>
<dbReference type="AlphaFoldDB" id="A0A1J7BJA4"/>
<dbReference type="GO" id="GO:0016491">
    <property type="term" value="F:oxidoreductase activity"/>
    <property type="evidence" value="ECO:0007669"/>
    <property type="project" value="InterPro"/>
</dbReference>
<accession>A0A1J7BJA4</accession>
<keyword evidence="2" id="KW-1185">Reference proteome</keyword>
<dbReference type="Gene3D" id="2.30.110.10">
    <property type="entry name" value="Electron Transport, Fmn-binding Protein, Chain A"/>
    <property type="match status" value="1"/>
</dbReference>
<proteinExistence type="predicted"/>
<comment type="caution">
    <text evidence="1">The sequence shown here is derived from an EMBL/GenBank/DDBJ whole genome shotgun (WGS) entry which is preliminary data.</text>
</comment>
<dbReference type="EMBL" id="MLCF01000014">
    <property type="protein sequence ID" value="OIV38718.1"/>
    <property type="molecule type" value="Genomic_DNA"/>
</dbReference>
<gene>
    <name evidence="1" type="ORF">BIV57_04335</name>
</gene>
<sequence length="147" mass="16314">MNDEIRAALAIAADAAPGDRTIDITTYGAASGQMRRIEIWFHHVDGRWFLSGRPGRRDWYANLRKDPRLIVHLKHGVRADLPATGVPITDPDAKRPIINLILRGLQAMNGWATGSADEIEAWIAGSPLVEIRFDRSTDPWPQADPAD</sequence>
<dbReference type="Pfam" id="PF04075">
    <property type="entry name" value="F420H2_quin_red"/>
    <property type="match status" value="1"/>
</dbReference>
<organism evidence="1 2">
    <name type="scientific">Mangrovactinospora gilvigrisea</name>
    <dbReference type="NCBI Taxonomy" id="1428644"/>
    <lineage>
        <taxon>Bacteria</taxon>
        <taxon>Bacillati</taxon>
        <taxon>Actinomycetota</taxon>
        <taxon>Actinomycetes</taxon>
        <taxon>Kitasatosporales</taxon>
        <taxon>Streptomycetaceae</taxon>
        <taxon>Mangrovactinospora</taxon>
    </lineage>
</organism>
<reference evidence="1 2" key="1">
    <citation type="submission" date="2016-10" db="EMBL/GenBank/DDBJ databases">
        <title>Genome sequence of Streptomyces gilvigriseus MUSC 26.</title>
        <authorList>
            <person name="Lee L.-H."/>
            <person name="Ser H.-L."/>
        </authorList>
    </citation>
    <scope>NUCLEOTIDE SEQUENCE [LARGE SCALE GENOMIC DNA]</scope>
    <source>
        <strain evidence="1 2">MUSC 26</strain>
    </source>
</reference>
<dbReference type="OrthoDB" id="5180322at2"/>
<dbReference type="RefSeq" id="WP_071655311.1">
    <property type="nucleotide sequence ID" value="NZ_MLCF01000014.1"/>
</dbReference>
<evidence type="ECO:0000313" key="2">
    <source>
        <dbReference type="Proteomes" id="UP000243342"/>
    </source>
</evidence>
<evidence type="ECO:0008006" key="3">
    <source>
        <dbReference type="Google" id="ProtNLM"/>
    </source>
</evidence>
<evidence type="ECO:0000313" key="1">
    <source>
        <dbReference type="EMBL" id="OIV38718.1"/>
    </source>
</evidence>